<evidence type="ECO:0000256" key="2">
    <source>
        <dbReference type="ARBA" id="ARBA00004286"/>
    </source>
</evidence>
<feature type="domain" description="RecF/RecN/SMC N-terminal" evidence="11">
    <location>
        <begin position="43"/>
        <end position="1008"/>
    </location>
</feature>
<dbReference type="GO" id="GO:0005634">
    <property type="term" value="C:nucleus"/>
    <property type="evidence" value="ECO:0000318"/>
    <property type="project" value="GO_Central"/>
</dbReference>
<dbReference type="OrthoDB" id="10254973at2759"/>
<evidence type="ECO:0000313" key="12">
    <source>
        <dbReference type="EMBL" id="KMZ67505.1"/>
    </source>
</evidence>
<organism evidence="12 13">
    <name type="scientific">Zostera marina</name>
    <name type="common">Eelgrass</name>
    <dbReference type="NCBI Taxonomy" id="29655"/>
    <lineage>
        <taxon>Eukaryota</taxon>
        <taxon>Viridiplantae</taxon>
        <taxon>Streptophyta</taxon>
        <taxon>Embryophyta</taxon>
        <taxon>Tracheophyta</taxon>
        <taxon>Spermatophyta</taxon>
        <taxon>Magnoliopsida</taxon>
        <taxon>Liliopsida</taxon>
        <taxon>Zosteraceae</taxon>
        <taxon>Zostera</taxon>
    </lineage>
</organism>
<dbReference type="GO" id="GO:0051276">
    <property type="term" value="P:chromosome organization"/>
    <property type="evidence" value="ECO:0007669"/>
    <property type="project" value="UniProtKB-ARBA"/>
</dbReference>
<keyword evidence="7" id="KW-0067">ATP-binding</keyword>
<dbReference type="GO" id="GO:0005524">
    <property type="term" value="F:ATP binding"/>
    <property type="evidence" value="ECO:0007669"/>
    <property type="project" value="UniProtKB-KW"/>
</dbReference>
<keyword evidence="6" id="KW-0547">Nucleotide-binding</keyword>
<evidence type="ECO:0000256" key="3">
    <source>
        <dbReference type="ARBA" id="ARBA00010171"/>
    </source>
</evidence>
<protein>
    <recommendedName>
        <fullName evidence="4">Structural maintenance of chromosomes protein 5</fullName>
    </recommendedName>
</protein>
<dbReference type="STRING" id="29655.A0A0K9PGZ1"/>
<comment type="caution">
    <text evidence="12">The sequence shown here is derived from an EMBL/GenBank/DDBJ whole genome shotgun (WGS) entry which is preliminary data.</text>
</comment>
<evidence type="ECO:0000256" key="9">
    <source>
        <dbReference type="ARBA" id="ARBA00023242"/>
    </source>
</evidence>
<dbReference type="Gene3D" id="3.40.50.300">
    <property type="entry name" value="P-loop containing nucleotide triphosphate hydrolases"/>
    <property type="match status" value="2"/>
</dbReference>
<dbReference type="GO" id="GO:0000724">
    <property type="term" value="P:double-strand break repair via homologous recombination"/>
    <property type="evidence" value="ECO:0000318"/>
    <property type="project" value="GO_Central"/>
</dbReference>
<dbReference type="GO" id="GO:0030915">
    <property type="term" value="C:Smc5-Smc6 complex"/>
    <property type="evidence" value="ECO:0000318"/>
    <property type="project" value="GO_Central"/>
</dbReference>
<name>A0A0K9PGZ1_ZOSMR</name>
<evidence type="ECO:0000313" key="13">
    <source>
        <dbReference type="Proteomes" id="UP000036987"/>
    </source>
</evidence>
<keyword evidence="8 10" id="KW-0175">Coiled coil</keyword>
<keyword evidence="9" id="KW-0539">Nucleus</keyword>
<evidence type="ECO:0000256" key="5">
    <source>
        <dbReference type="ARBA" id="ARBA00022454"/>
    </source>
</evidence>
<evidence type="ECO:0000256" key="4">
    <source>
        <dbReference type="ARBA" id="ARBA00018687"/>
    </source>
</evidence>
<reference evidence="13" key="1">
    <citation type="journal article" date="2016" name="Nature">
        <title>The genome of the seagrass Zostera marina reveals angiosperm adaptation to the sea.</title>
        <authorList>
            <person name="Olsen J.L."/>
            <person name="Rouze P."/>
            <person name="Verhelst B."/>
            <person name="Lin Y.-C."/>
            <person name="Bayer T."/>
            <person name="Collen J."/>
            <person name="Dattolo E."/>
            <person name="De Paoli E."/>
            <person name="Dittami S."/>
            <person name="Maumus F."/>
            <person name="Michel G."/>
            <person name="Kersting A."/>
            <person name="Lauritano C."/>
            <person name="Lohaus R."/>
            <person name="Toepel M."/>
            <person name="Tonon T."/>
            <person name="Vanneste K."/>
            <person name="Amirebrahimi M."/>
            <person name="Brakel J."/>
            <person name="Bostroem C."/>
            <person name="Chovatia M."/>
            <person name="Grimwood J."/>
            <person name="Jenkins J.W."/>
            <person name="Jueterbock A."/>
            <person name="Mraz A."/>
            <person name="Stam W.T."/>
            <person name="Tice H."/>
            <person name="Bornberg-Bauer E."/>
            <person name="Green P.J."/>
            <person name="Pearson G.A."/>
            <person name="Procaccini G."/>
            <person name="Duarte C.M."/>
            <person name="Schmutz J."/>
            <person name="Reusch T.B.H."/>
            <person name="Van de Peer Y."/>
        </authorList>
    </citation>
    <scope>NUCLEOTIDE SEQUENCE [LARGE SCALE GENOMIC DNA]</scope>
    <source>
        <strain evidence="13">cv. Finnish</strain>
    </source>
</reference>
<evidence type="ECO:0000256" key="10">
    <source>
        <dbReference type="SAM" id="Coils"/>
    </source>
</evidence>
<evidence type="ECO:0000256" key="1">
    <source>
        <dbReference type="ARBA" id="ARBA00004123"/>
    </source>
</evidence>
<dbReference type="EMBL" id="LFYR01000903">
    <property type="protein sequence ID" value="KMZ67505.1"/>
    <property type="molecule type" value="Genomic_DNA"/>
</dbReference>
<evidence type="ECO:0000256" key="6">
    <source>
        <dbReference type="ARBA" id="ARBA00022741"/>
    </source>
</evidence>
<comment type="similarity">
    <text evidence="3">Belongs to the SMC family. SMC5 subfamily.</text>
</comment>
<dbReference type="Proteomes" id="UP000036987">
    <property type="component" value="Unassembled WGS sequence"/>
</dbReference>
<dbReference type="AlphaFoldDB" id="A0A0K9PGZ1"/>
<keyword evidence="5" id="KW-0158">Chromosome</keyword>
<dbReference type="SUPFAM" id="SSF52540">
    <property type="entry name" value="P-loop containing nucleoside triphosphate hydrolases"/>
    <property type="match status" value="2"/>
</dbReference>
<dbReference type="InterPro" id="IPR003395">
    <property type="entry name" value="RecF/RecN/SMC_N"/>
</dbReference>
<evidence type="ECO:0000259" key="11">
    <source>
        <dbReference type="Pfam" id="PF02463"/>
    </source>
</evidence>
<keyword evidence="13" id="KW-1185">Reference proteome</keyword>
<evidence type="ECO:0000256" key="7">
    <source>
        <dbReference type="ARBA" id="ARBA00022840"/>
    </source>
</evidence>
<dbReference type="PANTHER" id="PTHR45916">
    <property type="entry name" value="STRUCTURAL MAINTENANCE OF CHROMOSOMES PROTEIN 5"/>
    <property type="match status" value="1"/>
</dbReference>
<feature type="coiled-coil region" evidence="10">
    <location>
        <begin position="213"/>
        <end position="247"/>
    </location>
</feature>
<dbReference type="Pfam" id="PF02463">
    <property type="entry name" value="SMC_N"/>
    <property type="match status" value="1"/>
</dbReference>
<sequence>MAAATTISLSPAMKRQKTTSEIADVKFKCEDLDIDANYTAGNIVEIELHNFMTYDHIMCHPAPRLNLVIGPNGSGKSSIVCAIALGLAGDPQILGRASNVGAFVKRGQDSGYVKISLRGDRASEKIVIMRKISIDNKSEWVLNGLPVSKRDVIQVIQKFNIQVNNLTQFLPQDRVCEFAKLSPTQLLEETEKAVGDPELSARHHSLIQKSRQLKKLELAIKQNGDSLDQLEKLNAEQERDVDRVREREQLLSKADLMKKKLPWLKYDLKKMEYMEAKRKEDESKKKFDEAAGMLNELSTHLQEQKNAKQRHQGAERKKIDDQYNQNVKKRREVIDLEGRLSTQVRARYTDMEEQKRLDSSRQQRIIRTTEEIDSDVNKLAELPLYTPRTNDIENLRLQIMEFDTIANQRKLQITEKENLLIQKNNSLKQCCNRLADLENKNAKLLHALRNAGADKIHEAYEWVKSHRSKLRKEVYGPVLLEVSVNDRKHAAFLEGQVPLYIWKSFVTQDPIDRDFLYEKLKLFDIPILNKREVSSNTQPFELDSKLRELGLYTRLDQVFDAPDAVRDILTSQTGISDAFVGTRDSDQWADRLAKLGISNFWTPESHYRFSISRYGGHTSGSLDSVYPSRLFLCSSDVKDSENIKIRKTELESAISELEESLKEHKLDQRQLEDKAAKLRKERDEIIIASRHERRKREQMESCIAQKKRHLASLTNEADLESNSKKIIDQIVQLNAQRFQNAVQIKNFLIEGVLYKWKSAQSNMGLIEIDSKIAEMEAEYKRHQRASIQVSAYFEQCKEETENYRKQLSSAKRYAEEIVVITKKLADDFLEMPTTIEELEDAIQDTTSQANSILFVNQNILQEYEDRQCKIDAIKLKQEDYAKELKRCLSDIETLKDKWLPTLRSLVSKINETFSHNFQEMAVAGEVSLDEHEVDFDKFGILIKVKFRQGSQLQVLSAHHQSGGERSVSTILYLVSLQDLTNCPFRVVDEINQGMDLVNERKMFQQLVRAASHLRTPQCFLLTPKLLDNLEYTDACSVLNIMNGPWIKEASEVWKSGKCWRKITG</sequence>
<evidence type="ECO:0000256" key="8">
    <source>
        <dbReference type="ARBA" id="ARBA00023054"/>
    </source>
</evidence>
<dbReference type="PANTHER" id="PTHR45916:SF1">
    <property type="entry name" value="STRUCTURAL MAINTENANCE OF CHROMOSOMES PROTEIN 5"/>
    <property type="match status" value="1"/>
</dbReference>
<dbReference type="GO" id="GO:0003697">
    <property type="term" value="F:single-stranded DNA binding"/>
    <property type="evidence" value="ECO:0000318"/>
    <property type="project" value="GO_Central"/>
</dbReference>
<proteinExistence type="inferred from homology"/>
<accession>A0A0K9PGZ1</accession>
<dbReference type="OMA" id="RFWTSQP"/>
<comment type="subcellular location">
    <subcellularLocation>
        <location evidence="2">Chromosome</location>
    </subcellularLocation>
    <subcellularLocation>
        <location evidence="1">Nucleus</location>
    </subcellularLocation>
</comment>
<feature type="coiled-coil region" evidence="10">
    <location>
        <begin position="640"/>
        <end position="716"/>
    </location>
</feature>
<dbReference type="InterPro" id="IPR027417">
    <property type="entry name" value="P-loop_NTPase"/>
</dbReference>
<dbReference type="FunFam" id="3.40.50.300:FF:001301">
    <property type="entry name" value="Structural maintenance of chromosomes 5"/>
    <property type="match status" value="1"/>
</dbReference>
<feature type="coiled-coil region" evidence="10">
    <location>
        <begin position="420"/>
        <end position="454"/>
    </location>
</feature>
<gene>
    <name evidence="12" type="ORF">ZOSMA_265G00140</name>
</gene>